<comment type="caution">
    <text evidence="3">The sequence shown here is derived from an EMBL/GenBank/DDBJ whole genome shotgun (WGS) entry which is preliminary data.</text>
</comment>
<dbReference type="InterPro" id="IPR029068">
    <property type="entry name" value="Glyas_Bleomycin-R_OHBP_Dase"/>
</dbReference>
<sequence>MTAPRPGGHGEAPASPFDAPRRTPLPDPARSAGHPLAAVCQRATGLSLHDRCDGESAGLTRGPGPSGLFLGFQRVDDDHPPSWPGRDGPRQLHCDFDVDDLGAAEARLVEWGATVPAGRPDAPDGRAFLDPAGHPFCLTLPRPPA</sequence>
<evidence type="ECO:0000259" key="2">
    <source>
        <dbReference type="Pfam" id="PF18029"/>
    </source>
</evidence>
<protein>
    <submittedName>
        <fullName evidence="3">VOC family protein</fullName>
    </submittedName>
</protein>
<organism evidence="3 4">
    <name type="scientific">Streptomyces roseolus</name>
    <dbReference type="NCBI Taxonomy" id="67358"/>
    <lineage>
        <taxon>Bacteria</taxon>
        <taxon>Bacillati</taxon>
        <taxon>Actinomycetota</taxon>
        <taxon>Actinomycetes</taxon>
        <taxon>Kitasatosporales</taxon>
        <taxon>Streptomycetaceae</taxon>
        <taxon>Streptomyces</taxon>
    </lineage>
</organism>
<dbReference type="InterPro" id="IPR041581">
    <property type="entry name" value="Glyoxalase_6"/>
</dbReference>
<name>A0ABU4JZL8_9ACTN</name>
<accession>A0ABU4JZL8</accession>
<feature type="domain" description="Glyoxalase-like" evidence="2">
    <location>
        <begin position="41"/>
        <end position="139"/>
    </location>
</feature>
<dbReference type="Proteomes" id="UP001278571">
    <property type="component" value="Unassembled WGS sequence"/>
</dbReference>
<keyword evidence="4" id="KW-1185">Reference proteome</keyword>
<feature type="region of interest" description="Disordered" evidence="1">
    <location>
        <begin position="1"/>
        <end position="35"/>
    </location>
</feature>
<gene>
    <name evidence="3" type="ORF">R2363_01905</name>
</gene>
<dbReference type="RefSeq" id="WP_319007529.1">
    <property type="nucleotide sequence ID" value="NZ_JAWJZF010000162.1"/>
</dbReference>
<evidence type="ECO:0000313" key="4">
    <source>
        <dbReference type="Proteomes" id="UP001278571"/>
    </source>
</evidence>
<proteinExistence type="predicted"/>
<evidence type="ECO:0000313" key="3">
    <source>
        <dbReference type="EMBL" id="MDX2290938.1"/>
    </source>
</evidence>
<dbReference type="CDD" id="cd06587">
    <property type="entry name" value="VOC"/>
    <property type="match status" value="1"/>
</dbReference>
<evidence type="ECO:0000256" key="1">
    <source>
        <dbReference type="SAM" id="MobiDB-lite"/>
    </source>
</evidence>
<reference evidence="3 4" key="1">
    <citation type="submission" date="2023-10" db="EMBL/GenBank/DDBJ databases">
        <authorList>
            <person name="Wang X.X."/>
        </authorList>
    </citation>
    <scope>NUCLEOTIDE SEQUENCE [LARGE SCALE GENOMIC DNA]</scope>
    <source>
        <strain evidence="3 4">NBRC 12816</strain>
    </source>
</reference>
<dbReference type="Pfam" id="PF18029">
    <property type="entry name" value="Glyoxalase_6"/>
    <property type="match status" value="1"/>
</dbReference>
<dbReference type="Gene3D" id="3.10.180.10">
    <property type="entry name" value="2,3-Dihydroxybiphenyl 1,2-Dioxygenase, domain 1"/>
    <property type="match status" value="1"/>
</dbReference>
<dbReference type="EMBL" id="JAWJZF010000162">
    <property type="protein sequence ID" value="MDX2290938.1"/>
    <property type="molecule type" value="Genomic_DNA"/>
</dbReference>
<dbReference type="SUPFAM" id="SSF54593">
    <property type="entry name" value="Glyoxalase/Bleomycin resistance protein/Dihydroxybiphenyl dioxygenase"/>
    <property type="match status" value="1"/>
</dbReference>